<dbReference type="EMBL" id="NKDB02000001">
    <property type="protein sequence ID" value="RKJ98459.1"/>
    <property type="molecule type" value="Genomic_DNA"/>
</dbReference>
<dbReference type="Pfam" id="PF11356">
    <property type="entry name" value="T2SSC"/>
    <property type="match status" value="1"/>
</dbReference>
<keyword evidence="3" id="KW-1003">Cell membrane</keyword>
<keyword evidence="2" id="KW-0813">Transport</keyword>
<dbReference type="AlphaFoldDB" id="A0A420KEU8"/>
<dbReference type="InterPro" id="IPR024961">
    <property type="entry name" value="T2SS_GspC_N"/>
</dbReference>
<evidence type="ECO:0000256" key="8">
    <source>
        <dbReference type="ARBA" id="ARBA00023136"/>
    </source>
</evidence>
<sequence length="150" mass="15103">MATPSYHRWAPRLATLALWVLAGASAVYWGLQLSGRAAGPAPAAAAPEPVAADAQALARLLGAQAVSAPEAPAAASRFVLLGLLAGTASGDGAALIAVDGKPARPYPYRVGASVEPGLVLQSLSRREARLGASVDGATTLTLEMPRPKGD</sequence>
<evidence type="ECO:0000259" key="9">
    <source>
        <dbReference type="Pfam" id="PF11356"/>
    </source>
</evidence>
<evidence type="ECO:0000256" key="5">
    <source>
        <dbReference type="ARBA" id="ARBA00022692"/>
    </source>
</evidence>
<keyword evidence="7" id="KW-1133">Transmembrane helix</keyword>
<gene>
    <name evidence="10" type="ORF">CE154_001435</name>
</gene>
<keyword evidence="8" id="KW-0472">Membrane</keyword>
<evidence type="ECO:0000256" key="7">
    <source>
        <dbReference type="ARBA" id="ARBA00022989"/>
    </source>
</evidence>
<keyword evidence="6" id="KW-0653">Protein transport</keyword>
<name>A0A420KEU8_9BURK</name>
<evidence type="ECO:0000256" key="4">
    <source>
        <dbReference type="ARBA" id="ARBA00022519"/>
    </source>
</evidence>
<evidence type="ECO:0000256" key="3">
    <source>
        <dbReference type="ARBA" id="ARBA00022475"/>
    </source>
</evidence>
<organism evidence="10 11">
    <name type="scientific">Alicycliphilus denitrificans</name>
    <dbReference type="NCBI Taxonomy" id="179636"/>
    <lineage>
        <taxon>Bacteria</taxon>
        <taxon>Pseudomonadati</taxon>
        <taxon>Pseudomonadota</taxon>
        <taxon>Betaproteobacteria</taxon>
        <taxon>Burkholderiales</taxon>
        <taxon>Comamonadaceae</taxon>
        <taxon>Alicycliphilus</taxon>
    </lineage>
</organism>
<keyword evidence="5" id="KW-0812">Transmembrane</keyword>
<accession>A0A420KEU8</accession>
<dbReference type="GO" id="GO:0005886">
    <property type="term" value="C:plasma membrane"/>
    <property type="evidence" value="ECO:0007669"/>
    <property type="project" value="UniProtKB-SubCell"/>
</dbReference>
<evidence type="ECO:0000256" key="2">
    <source>
        <dbReference type="ARBA" id="ARBA00022448"/>
    </source>
</evidence>
<dbReference type="GO" id="GO:0015031">
    <property type="term" value="P:protein transport"/>
    <property type="evidence" value="ECO:0007669"/>
    <property type="project" value="UniProtKB-KW"/>
</dbReference>
<evidence type="ECO:0000313" key="10">
    <source>
        <dbReference type="EMBL" id="RKJ98459.1"/>
    </source>
</evidence>
<evidence type="ECO:0000256" key="6">
    <source>
        <dbReference type="ARBA" id="ARBA00022927"/>
    </source>
</evidence>
<keyword evidence="4" id="KW-0997">Cell inner membrane</keyword>
<feature type="domain" description="Type II secretion system protein GspC N-terminal" evidence="9">
    <location>
        <begin position="67"/>
        <end position="123"/>
    </location>
</feature>
<evidence type="ECO:0000313" key="11">
    <source>
        <dbReference type="Proteomes" id="UP000216225"/>
    </source>
</evidence>
<comment type="caution">
    <text evidence="10">The sequence shown here is derived from an EMBL/GenBank/DDBJ whole genome shotgun (WGS) entry which is preliminary data.</text>
</comment>
<protein>
    <submittedName>
        <fullName evidence="10">General secretion pathway protein C</fullName>
    </submittedName>
</protein>
<reference evidence="10 11" key="1">
    <citation type="submission" date="2018-09" db="EMBL/GenBank/DDBJ databases">
        <title>Genome comparison of Alicycliphilus sp. BQ1, a polyurethanolytic bacterium, with its closest phylogenetic relatives Alicycliphilus denitrificans BC and K601, unable to attack polyurethane.</title>
        <authorList>
            <person name="Loza-Tavera H."/>
            <person name="Lozano L."/>
            <person name="Cevallos M."/>
            <person name="Maya-Lucas O."/>
            <person name="Garcia-Mena J."/>
            <person name="Hernandez J."/>
        </authorList>
    </citation>
    <scope>NUCLEOTIDE SEQUENCE [LARGE SCALE GENOMIC DNA]</scope>
    <source>
        <strain evidence="10 11">BQ1</strain>
    </source>
</reference>
<comment type="subcellular location">
    <subcellularLocation>
        <location evidence="1">Cell inner membrane</location>
    </subcellularLocation>
</comment>
<proteinExistence type="predicted"/>
<dbReference type="RefSeq" id="WP_094434518.1">
    <property type="nucleotide sequence ID" value="NZ_NKDB02000001.1"/>
</dbReference>
<evidence type="ECO:0000256" key="1">
    <source>
        <dbReference type="ARBA" id="ARBA00004533"/>
    </source>
</evidence>
<dbReference type="Proteomes" id="UP000216225">
    <property type="component" value="Unassembled WGS sequence"/>
</dbReference>